<dbReference type="PANTHER" id="PTHR40275:SF1">
    <property type="entry name" value="SSL7038 PROTEIN"/>
    <property type="match status" value="1"/>
</dbReference>
<dbReference type="Proteomes" id="UP001165293">
    <property type="component" value="Unassembled WGS sequence"/>
</dbReference>
<protein>
    <submittedName>
        <fullName evidence="1">Addiction module antidote protein</fullName>
    </submittedName>
</protein>
<dbReference type="EMBL" id="JAJGAK010000002">
    <property type="protein sequence ID" value="MCC8363675.1"/>
    <property type="molecule type" value="Genomic_DNA"/>
</dbReference>
<dbReference type="NCBIfam" id="TIGR02684">
    <property type="entry name" value="dnstrm_HI1420"/>
    <property type="match status" value="1"/>
</dbReference>
<accession>A0ABS8JJK3</accession>
<comment type="caution">
    <text evidence="1">The sequence shown here is derived from an EMBL/GenBank/DDBJ whole genome shotgun (WGS) entry which is preliminary data.</text>
</comment>
<evidence type="ECO:0000313" key="1">
    <source>
        <dbReference type="EMBL" id="MCC8363675.1"/>
    </source>
</evidence>
<dbReference type="PANTHER" id="PTHR40275">
    <property type="entry name" value="SSL7038 PROTEIN"/>
    <property type="match status" value="1"/>
</dbReference>
<proteinExistence type="predicted"/>
<dbReference type="RefSeq" id="WP_230527334.1">
    <property type="nucleotide sequence ID" value="NZ_JAJGAK010000002.1"/>
</dbReference>
<dbReference type="Pfam" id="PF21716">
    <property type="entry name" value="dnstrm_HI1420"/>
    <property type="match status" value="1"/>
</dbReference>
<name>A0ABS8JJK3_9GAMM</name>
<gene>
    <name evidence="1" type="ORF">LK996_11400</name>
</gene>
<keyword evidence="2" id="KW-1185">Reference proteome</keyword>
<sequence length="100" mass="10957">MTKPHRSHDEATAELLREDPALAAEYLDAVLEDGDQAEVLIALRHIVNARSSIQKVAEQTELNATTLYRTLSPTGNPELRSLMKVLGAVGLRLSIEPVRA</sequence>
<organism evidence="1 2">
    <name type="scientific">Noviluteimonas lactosilytica</name>
    <dbReference type="NCBI Taxonomy" id="2888523"/>
    <lineage>
        <taxon>Bacteria</taxon>
        <taxon>Pseudomonadati</taxon>
        <taxon>Pseudomonadota</taxon>
        <taxon>Gammaproteobacteria</taxon>
        <taxon>Lysobacterales</taxon>
        <taxon>Lysobacteraceae</taxon>
        <taxon>Noviluteimonas</taxon>
    </lineage>
</organism>
<dbReference type="InterPro" id="IPR014057">
    <property type="entry name" value="HI1420"/>
</dbReference>
<evidence type="ECO:0000313" key="2">
    <source>
        <dbReference type="Proteomes" id="UP001165293"/>
    </source>
</evidence>
<reference evidence="1" key="1">
    <citation type="submission" date="2021-10" db="EMBL/GenBank/DDBJ databases">
        <authorList>
            <person name="Lyu M."/>
            <person name="Wang X."/>
            <person name="Meng X."/>
            <person name="Xu K."/>
        </authorList>
    </citation>
    <scope>NUCLEOTIDE SEQUENCE</scope>
    <source>
        <strain evidence="1">A6</strain>
    </source>
</reference>